<evidence type="ECO:0000259" key="5">
    <source>
        <dbReference type="PROSITE" id="PS51078"/>
    </source>
</evidence>
<evidence type="ECO:0000256" key="1">
    <source>
        <dbReference type="ARBA" id="ARBA00023015"/>
    </source>
</evidence>
<keyword evidence="3" id="KW-0804">Transcription</keyword>
<dbReference type="InterPro" id="IPR005471">
    <property type="entry name" value="Tscrpt_reg_IclR_N"/>
</dbReference>
<evidence type="ECO:0000313" key="7">
    <source>
        <dbReference type="Proteomes" id="UP001501612"/>
    </source>
</evidence>
<dbReference type="EMBL" id="BAAAMY010000004">
    <property type="protein sequence ID" value="GAA1915517.1"/>
    <property type="molecule type" value="Genomic_DNA"/>
</dbReference>
<evidence type="ECO:0000313" key="6">
    <source>
        <dbReference type="EMBL" id="GAA1915517.1"/>
    </source>
</evidence>
<dbReference type="PROSITE" id="PS51077">
    <property type="entry name" value="HTH_ICLR"/>
    <property type="match status" value="1"/>
</dbReference>
<sequence>MRNSEQAPPPGVLDRAAQLLGLVVRAERGPTFTELVDATGMQRSTVSRTMAALERNDLVERTESGSYRGGPLFVEYAARFDRTEALIAAARPLMQTLAARTAETVHLAVAHGDTVVIVEQVDGPHIVGAASWVGYDVPTHCSALGKALIAWDAVRFPFGRLEIRTPATLSTHATLRAELERSRDRGWATTRGELEVGLDGVGVPVRGAGDGVVAALGVSGPTHRLEERHAEVAALLLDAADELHRALVRRSRRTSG</sequence>
<dbReference type="Pfam" id="PF01614">
    <property type="entry name" value="IclR_C"/>
    <property type="match status" value="1"/>
</dbReference>
<dbReference type="PANTHER" id="PTHR30136:SF35">
    <property type="entry name" value="HTH-TYPE TRANSCRIPTIONAL REGULATOR RV1719"/>
    <property type="match status" value="1"/>
</dbReference>
<organism evidence="6 7">
    <name type="scientific">Nocardioides lentus</name>
    <dbReference type="NCBI Taxonomy" id="338077"/>
    <lineage>
        <taxon>Bacteria</taxon>
        <taxon>Bacillati</taxon>
        <taxon>Actinomycetota</taxon>
        <taxon>Actinomycetes</taxon>
        <taxon>Propionibacteriales</taxon>
        <taxon>Nocardioidaceae</taxon>
        <taxon>Nocardioides</taxon>
    </lineage>
</organism>
<reference evidence="6 7" key="1">
    <citation type="journal article" date="2019" name="Int. J. Syst. Evol. Microbiol.">
        <title>The Global Catalogue of Microorganisms (GCM) 10K type strain sequencing project: providing services to taxonomists for standard genome sequencing and annotation.</title>
        <authorList>
            <consortium name="The Broad Institute Genomics Platform"/>
            <consortium name="The Broad Institute Genome Sequencing Center for Infectious Disease"/>
            <person name="Wu L."/>
            <person name="Ma J."/>
        </authorList>
    </citation>
    <scope>NUCLEOTIDE SEQUENCE [LARGE SCALE GENOMIC DNA]</scope>
    <source>
        <strain evidence="6 7">JCM 14046</strain>
    </source>
</reference>
<dbReference type="PROSITE" id="PS51078">
    <property type="entry name" value="ICLR_ED"/>
    <property type="match status" value="1"/>
</dbReference>
<dbReference type="InterPro" id="IPR014757">
    <property type="entry name" value="Tscrpt_reg_IclR_C"/>
</dbReference>
<dbReference type="Pfam" id="PF09339">
    <property type="entry name" value="HTH_IclR"/>
    <property type="match status" value="1"/>
</dbReference>
<gene>
    <name evidence="6" type="ORF">GCM10009737_16170</name>
</gene>
<dbReference type="InterPro" id="IPR036388">
    <property type="entry name" value="WH-like_DNA-bd_sf"/>
</dbReference>
<protein>
    <submittedName>
        <fullName evidence="6">IclR family transcriptional regulator</fullName>
    </submittedName>
</protein>
<dbReference type="Gene3D" id="1.10.10.10">
    <property type="entry name" value="Winged helix-like DNA-binding domain superfamily/Winged helix DNA-binding domain"/>
    <property type="match status" value="1"/>
</dbReference>
<feature type="domain" description="HTH iclR-type" evidence="4">
    <location>
        <begin position="10"/>
        <end position="71"/>
    </location>
</feature>
<feature type="domain" description="IclR-ED" evidence="5">
    <location>
        <begin position="72"/>
        <end position="249"/>
    </location>
</feature>
<keyword evidence="1" id="KW-0805">Transcription regulation</keyword>
<proteinExistence type="predicted"/>
<keyword evidence="7" id="KW-1185">Reference proteome</keyword>
<evidence type="ECO:0000259" key="4">
    <source>
        <dbReference type="PROSITE" id="PS51077"/>
    </source>
</evidence>
<accession>A0ABN2P917</accession>
<name>A0ABN2P917_9ACTN</name>
<dbReference type="PANTHER" id="PTHR30136">
    <property type="entry name" value="HELIX-TURN-HELIX TRANSCRIPTIONAL REGULATOR, ICLR FAMILY"/>
    <property type="match status" value="1"/>
</dbReference>
<dbReference type="InterPro" id="IPR036390">
    <property type="entry name" value="WH_DNA-bd_sf"/>
</dbReference>
<dbReference type="Gene3D" id="3.30.450.40">
    <property type="match status" value="1"/>
</dbReference>
<dbReference type="RefSeq" id="WP_344005952.1">
    <property type="nucleotide sequence ID" value="NZ_BAAAMY010000004.1"/>
</dbReference>
<dbReference type="InterPro" id="IPR050707">
    <property type="entry name" value="HTH_MetabolicPath_Reg"/>
</dbReference>
<dbReference type="SUPFAM" id="SSF46785">
    <property type="entry name" value="Winged helix' DNA-binding domain"/>
    <property type="match status" value="1"/>
</dbReference>
<dbReference type="SUPFAM" id="SSF55781">
    <property type="entry name" value="GAF domain-like"/>
    <property type="match status" value="1"/>
</dbReference>
<dbReference type="SMART" id="SM00346">
    <property type="entry name" value="HTH_ICLR"/>
    <property type="match status" value="1"/>
</dbReference>
<evidence type="ECO:0000256" key="3">
    <source>
        <dbReference type="ARBA" id="ARBA00023163"/>
    </source>
</evidence>
<evidence type="ECO:0000256" key="2">
    <source>
        <dbReference type="ARBA" id="ARBA00023125"/>
    </source>
</evidence>
<dbReference type="InterPro" id="IPR029016">
    <property type="entry name" value="GAF-like_dom_sf"/>
</dbReference>
<comment type="caution">
    <text evidence="6">The sequence shown here is derived from an EMBL/GenBank/DDBJ whole genome shotgun (WGS) entry which is preliminary data.</text>
</comment>
<keyword evidence="2" id="KW-0238">DNA-binding</keyword>
<dbReference type="Proteomes" id="UP001501612">
    <property type="component" value="Unassembled WGS sequence"/>
</dbReference>